<evidence type="ECO:0000313" key="10">
    <source>
        <dbReference type="EMBL" id="KXG31746.1"/>
    </source>
</evidence>
<dbReference type="InterPro" id="IPR012334">
    <property type="entry name" value="Pectin_lyas_fold"/>
</dbReference>
<dbReference type="InterPro" id="IPR006626">
    <property type="entry name" value="PbH1"/>
</dbReference>
<dbReference type="AlphaFoldDB" id="A0A1B6Q1D7"/>
<dbReference type="ExpressionAtlas" id="A0A1B6Q1D7">
    <property type="expression patterns" value="baseline and differential"/>
</dbReference>
<comment type="subcellular location">
    <subcellularLocation>
        <location evidence="1">Secreted</location>
        <location evidence="1">Cell wall</location>
    </subcellularLocation>
</comment>
<keyword evidence="4" id="KW-0964">Secreted</keyword>
<reference evidence="10 11" key="1">
    <citation type="journal article" date="2009" name="Nature">
        <title>The Sorghum bicolor genome and the diversification of grasses.</title>
        <authorList>
            <person name="Paterson A.H."/>
            <person name="Bowers J.E."/>
            <person name="Bruggmann R."/>
            <person name="Dubchak I."/>
            <person name="Grimwood J."/>
            <person name="Gundlach H."/>
            <person name="Haberer G."/>
            <person name="Hellsten U."/>
            <person name="Mitros T."/>
            <person name="Poliakov A."/>
            <person name="Schmutz J."/>
            <person name="Spannagl M."/>
            <person name="Tang H."/>
            <person name="Wang X."/>
            <person name="Wicker T."/>
            <person name="Bharti A.K."/>
            <person name="Chapman J."/>
            <person name="Feltus F.A."/>
            <person name="Gowik U."/>
            <person name="Grigoriev I.V."/>
            <person name="Lyons E."/>
            <person name="Maher C.A."/>
            <person name="Martis M."/>
            <person name="Narechania A."/>
            <person name="Otillar R.P."/>
            <person name="Penning B.W."/>
            <person name="Salamov A.A."/>
            <person name="Wang Y."/>
            <person name="Zhang L."/>
            <person name="Carpita N.C."/>
            <person name="Freeling M."/>
            <person name="Gingle A.R."/>
            <person name="Hash C.T."/>
            <person name="Keller B."/>
            <person name="Klein P."/>
            <person name="Kresovich S."/>
            <person name="McCann M.C."/>
            <person name="Ming R."/>
            <person name="Peterson D.G."/>
            <person name="Mehboob-ur-Rahman"/>
            <person name="Ware D."/>
            <person name="Westhoff P."/>
            <person name="Mayer K.F."/>
            <person name="Messing J."/>
            <person name="Rokhsar D.S."/>
        </authorList>
    </citation>
    <scope>NUCLEOTIDE SEQUENCE [LARGE SCALE GENOMIC DNA]</scope>
    <source>
        <strain evidence="11">cv. BTx623</strain>
    </source>
</reference>
<proteinExistence type="inferred from homology"/>
<evidence type="ECO:0000256" key="9">
    <source>
        <dbReference type="RuleBase" id="RU361169"/>
    </source>
</evidence>
<reference evidence="11" key="2">
    <citation type="journal article" date="2018" name="Plant J.">
        <title>The Sorghum bicolor reference genome: improved assembly, gene annotations, a transcriptome atlas, and signatures of genome organization.</title>
        <authorList>
            <person name="McCormick R.F."/>
            <person name="Truong S.K."/>
            <person name="Sreedasyam A."/>
            <person name="Jenkins J."/>
            <person name="Shu S."/>
            <person name="Sims D."/>
            <person name="Kennedy M."/>
            <person name="Amirebrahimi M."/>
            <person name="Weers B.D."/>
            <person name="McKinley B."/>
            <person name="Mattison A."/>
            <person name="Morishige D.T."/>
            <person name="Grimwood J."/>
            <person name="Schmutz J."/>
            <person name="Mullet J.E."/>
        </authorList>
    </citation>
    <scope>NUCLEOTIDE SEQUENCE [LARGE SCALE GENOMIC DNA]</scope>
    <source>
        <strain evidence="11">cv. BTx623</strain>
    </source>
</reference>
<sequence length="424" mass="46578">MNWNRLSPLRAFLHFLRQWHLNLTMILALKRTAVRHAFIMLLVLVWAIRSAQCHQQKYNVVRFHAAADGKTDDSQAFLATWQAACSDQARPIMVIPGRRTFLLSEVTFQGPCKSPITIQLDGNIVAPNHIWTTEQTNLLTIHGVDNLTLDGKGEIDGRGAIWWDCYNNKRCHTRPILLAFSLCNDLWVRNIRLKNSADKHMTLFQCNQALIDGVSITAPADSPNTDGITVASSNSTTISNCSIQSGDDCVSILSHTKNITVTHSTCGPGHGISVGSLGKSERAKVEQIVITNCSFVGTMNGVRIKSWQGGKGYAKGFLFASLNMTEVQYPIVIDQFYCPQGNCPTKPGGVAISDAKFIDIQGTSSEQEAIKLLCSQSVHCHGIYLSNVNLSWVNHTTPTNATILNAHGTTEGMVIPTIQFSESL</sequence>
<evidence type="ECO:0000256" key="1">
    <source>
        <dbReference type="ARBA" id="ARBA00004191"/>
    </source>
</evidence>
<dbReference type="FunFam" id="2.160.20.10:FF:000110">
    <property type="entry name" value="Pectin lyase-like superfamily protein"/>
    <property type="match status" value="1"/>
</dbReference>
<dbReference type="PROSITE" id="PS00502">
    <property type="entry name" value="POLYGALACTURONASE"/>
    <property type="match status" value="1"/>
</dbReference>
<keyword evidence="5 9" id="KW-0378">Hydrolase</keyword>
<dbReference type="OMA" id="SAHAFGK"/>
<evidence type="ECO:0000256" key="5">
    <source>
        <dbReference type="ARBA" id="ARBA00022801"/>
    </source>
</evidence>
<dbReference type="Pfam" id="PF00295">
    <property type="entry name" value="Glyco_hydro_28"/>
    <property type="match status" value="1"/>
</dbReference>
<evidence type="ECO:0000256" key="8">
    <source>
        <dbReference type="PROSITE-ProRule" id="PRU10052"/>
    </source>
</evidence>
<dbReference type="GO" id="GO:0071555">
    <property type="term" value="P:cell wall organization"/>
    <property type="evidence" value="ECO:0007669"/>
    <property type="project" value="UniProtKB-KW"/>
</dbReference>
<evidence type="ECO:0000256" key="7">
    <source>
        <dbReference type="ARBA" id="ARBA00023316"/>
    </source>
</evidence>
<evidence type="ECO:0000313" key="11">
    <source>
        <dbReference type="Proteomes" id="UP000000768"/>
    </source>
</evidence>
<dbReference type="GO" id="GO:0005975">
    <property type="term" value="P:carbohydrate metabolic process"/>
    <property type="evidence" value="ECO:0007669"/>
    <property type="project" value="InterPro"/>
</dbReference>
<evidence type="ECO:0000256" key="6">
    <source>
        <dbReference type="ARBA" id="ARBA00023295"/>
    </source>
</evidence>
<feature type="active site" evidence="8">
    <location>
        <position position="270"/>
    </location>
</feature>
<evidence type="ECO:0000256" key="3">
    <source>
        <dbReference type="ARBA" id="ARBA00022512"/>
    </source>
</evidence>
<dbReference type="GO" id="GO:0004650">
    <property type="term" value="F:polygalacturonase activity"/>
    <property type="evidence" value="ECO:0007669"/>
    <property type="project" value="InterPro"/>
</dbReference>
<dbReference type="Gramene" id="KXG31746">
    <property type="protein sequence ID" value="KXG31746"/>
    <property type="gene ID" value="SORBI_3003G050100"/>
</dbReference>
<dbReference type="EMBL" id="CM000762">
    <property type="protein sequence ID" value="KXG31746.1"/>
    <property type="molecule type" value="Genomic_DNA"/>
</dbReference>
<dbReference type="PANTHER" id="PTHR31375">
    <property type="match status" value="1"/>
</dbReference>
<dbReference type="Gene3D" id="2.160.20.10">
    <property type="entry name" value="Single-stranded right-handed beta-helix, Pectin lyase-like"/>
    <property type="match status" value="1"/>
</dbReference>
<gene>
    <name evidence="10" type="ORF">SORBI_3003G050100</name>
</gene>
<dbReference type="Proteomes" id="UP000000768">
    <property type="component" value="Chromosome 3"/>
</dbReference>
<dbReference type="InterPro" id="IPR000743">
    <property type="entry name" value="Glyco_hydro_28"/>
</dbReference>
<evidence type="ECO:0000256" key="4">
    <source>
        <dbReference type="ARBA" id="ARBA00022525"/>
    </source>
</evidence>
<name>A0A1B6Q1D7_SORBI</name>
<organism evidence="10 11">
    <name type="scientific">Sorghum bicolor</name>
    <name type="common">Sorghum</name>
    <name type="synonym">Sorghum vulgare</name>
    <dbReference type="NCBI Taxonomy" id="4558"/>
    <lineage>
        <taxon>Eukaryota</taxon>
        <taxon>Viridiplantae</taxon>
        <taxon>Streptophyta</taxon>
        <taxon>Embryophyta</taxon>
        <taxon>Tracheophyta</taxon>
        <taxon>Spermatophyta</taxon>
        <taxon>Magnoliopsida</taxon>
        <taxon>Liliopsida</taxon>
        <taxon>Poales</taxon>
        <taxon>Poaceae</taxon>
        <taxon>PACMAD clade</taxon>
        <taxon>Panicoideae</taxon>
        <taxon>Andropogonodae</taxon>
        <taxon>Andropogoneae</taxon>
        <taxon>Sorghinae</taxon>
        <taxon>Sorghum</taxon>
    </lineage>
</organism>
<keyword evidence="6 9" id="KW-0326">Glycosidase</keyword>
<keyword evidence="7" id="KW-0961">Cell wall biogenesis/degradation</keyword>
<dbReference type="InterPro" id="IPR011050">
    <property type="entry name" value="Pectin_lyase_fold/virulence"/>
</dbReference>
<keyword evidence="3" id="KW-0134">Cell wall</keyword>
<accession>A0A1B6Q1D7</accession>
<dbReference type="SMART" id="SM00710">
    <property type="entry name" value="PbH1"/>
    <property type="match status" value="5"/>
</dbReference>
<comment type="similarity">
    <text evidence="2 9">Belongs to the glycosyl hydrolase 28 family.</text>
</comment>
<evidence type="ECO:0008006" key="12">
    <source>
        <dbReference type="Google" id="ProtNLM"/>
    </source>
</evidence>
<evidence type="ECO:0000256" key="2">
    <source>
        <dbReference type="ARBA" id="ARBA00008834"/>
    </source>
</evidence>
<keyword evidence="11" id="KW-1185">Reference proteome</keyword>
<protein>
    <recommendedName>
        <fullName evidence="12">Polygalacturonase</fullName>
    </recommendedName>
</protein>
<dbReference type="SUPFAM" id="SSF51126">
    <property type="entry name" value="Pectin lyase-like"/>
    <property type="match status" value="1"/>
</dbReference>